<proteinExistence type="predicted"/>
<name>C6L9N6_9FIRM</name>
<dbReference type="RefSeq" id="WP_006860128.1">
    <property type="nucleotide sequence ID" value="NZ_ACCL02000001.1"/>
</dbReference>
<evidence type="ECO:0000313" key="2">
    <source>
        <dbReference type="Proteomes" id="UP000005561"/>
    </source>
</evidence>
<dbReference type="EMBL" id="ACCL02000001">
    <property type="protein sequence ID" value="EET62975.1"/>
    <property type="molecule type" value="Genomic_DNA"/>
</dbReference>
<dbReference type="AlphaFoldDB" id="C6L9N6"/>
<keyword evidence="2" id="KW-1185">Reference proteome</keyword>
<reference evidence="1" key="1">
    <citation type="submission" date="2009-07" db="EMBL/GenBank/DDBJ databases">
        <authorList>
            <person name="Weinstock G."/>
            <person name="Sodergren E."/>
            <person name="Clifton S."/>
            <person name="Fulton L."/>
            <person name="Fulton B."/>
            <person name="Courtney L."/>
            <person name="Fronick C."/>
            <person name="Harrison M."/>
            <person name="Strong C."/>
            <person name="Farmer C."/>
            <person name="Delahaunty K."/>
            <person name="Markovic C."/>
            <person name="Hall O."/>
            <person name="Minx P."/>
            <person name="Tomlinson C."/>
            <person name="Mitreva M."/>
            <person name="Nelson J."/>
            <person name="Hou S."/>
            <person name="Wollam A."/>
            <person name="Pepin K.H."/>
            <person name="Johnson M."/>
            <person name="Bhonagiri V."/>
            <person name="Nash W.E."/>
            <person name="Warren W."/>
            <person name="Chinwalla A."/>
            <person name="Mardis E.R."/>
            <person name="Wilson R.K."/>
        </authorList>
    </citation>
    <scope>NUCLEOTIDE SEQUENCE [LARGE SCALE GENOMIC DNA]</scope>
    <source>
        <strain evidence="1">DSM 14469</strain>
    </source>
</reference>
<evidence type="ECO:0000313" key="1">
    <source>
        <dbReference type="EMBL" id="EET62975.1"/>
    </source>
</evidence>
<dbReference type="Proteomes" id="UP000005561">
    <property type="component" value="Unassembled WGS sequence"/>
</dbReference>
<gene>
    <name evidence="1" type="ORF">BRYFOR_05326</name>
</gene>
<dbReference type="OrthoDB" id="2054322at2"/>
<sequence>METAYGMQQGIWDVLSVMFTRGIKQIQLRRKRQKWSVFVMLEEEAGEYRICEKNAQVEIRDAFNSNLVAQYYEGKEKRIILFIPRGWKEKVRICLKKGCVRCFQKKPFECLEIWTRKGAVIYENEEEQL</sequence>
<accession>C6L9N6</accession>
<organism evidence="1 2">
    <name type="scientific">Marvinbryantia formatexigens DSM 14469</name>
    <dbReference type="NCBI Taxonomy" id="478749"/>
    <lineage>
        <taxon>Bacteria</taxon>
        <taxon>Bacillati</taxon>
        <taxon>Bacillota</taxon>
        <taxon>Clostridia</taxon>
        <taxon>Lachnospirales</taxon>
        <taxon>Lachnospiraceae</taxon>
        <taxon>Marvinbryantia</taxon>
    </lineage>
</organism>
<comment type="caution">
    <text evidence="1">The sequence shown here is derived from an EMBL/GenBank/DDBJ whole genome shotgun (WGS) entry which is preliminary data.</text>
</comment>
<protein>
    <submittedName>
        <fullName evidence="1">Uncharacterized protein</fullName>
    </submittedName>
</protein>
<dbReference type="STRING" id="168384.SAMN05660368_04203"/>